<accession>L1NGI2</accession>
<evidence type="ECO:0000313" key="2">
    <source>
        <dbReference type="EMBL" id="EKY02375.1"/>
    </source>
</evidence>
<dbReference type="PANTHER" id="PTHR37835">
    <property type="entry name" value="ALPHA-CLOSTRIPAIN"/>
    <property type="match status" value="1"/>
</dbReference>
<dbReference type="PATRIC" id="fig|1127699.3.peg.757"/>
<dbReference type="STRING" id="1127699.HMPREF9151_00819"/>
<dbReference type="RefSeq" id="WP_009162030.1">
    <property type="nucleotide sequence ID" value="NZ_KB290980.1"/>
</dbReference>
<dbReference type="HOGENOM" id="CLU_043496_0_0_10"/>
<dbReference type="PROSITE" id="PS51257">
    <property type="entry name" value="PROKAR_LIPOPROTEIN"/>
    <property type="match status" value="1"/>
</dbReference>
<feature type="signal peptide" evidence="1">
    <location>
        <begin position="1"/>
        <end position="19"/>
    </location>
</feature>
<protein>
    <recommendedName>
        <fullName evidence="4">Clostripain family protein</fullName>
    </recommendedName>
</protein>
<evidence type="ECO:0000256" key="1">
    <source>
        <dbReference type="SAM" id="SignalP"/>
    </source>
</evidence>
<keyword evidence="3" id="KW-1185">Reference proteome</keyword>
<keyword evidence="1" id="KW-0732">Signal</keyword>
<dbReference type="InterPro" id="IPR005077">
    <property type="entry name" value="Peptidase_C11"/>
</dbReference>
<sequence length="395" mass="44680">MNKIKHLFLLIFAVVLFTACENNTPAPYPVPQQQADKTLFVYMPWSASRTSNYGSLYNAFQQNLRDMKAGIVADGGLHRNRLMVFISTSATTAVMMEITYDNGICRQDTLERYTAANIPAFTTPDGIADILNKVKYKAPARTYAMLIGCHGTGWLFANGASRAKTRYFGGSDSYFQTNIPTLAQGISRAGMQMQYIMFDDCYMSNIEVAYELRYVTDYLIGCCSEIMAYGMPYQKMWRYLTQLSPDYGKIVDEFHDFYSNYSTPCGNIGITNCNRTEEMAQVMRAINTTNTFNLADTTNVQKLDGYRNTIFYDMGAYVSRLCTDPTLYATFQSALNQLTPFKSTTPDIYTNLGQLPYNRISVNTFSGITISDPTVSNFERAIITKTQTDWWKATH</sequence>
<name>L1NGI2_9BACT</name>
<evidence type="ECO:0008006" key="4">
    <source>
        <dbReference type="Google" id="ProtNLM"/>
    </source>
</evidence>
<reference evidence="2 3" key="1">
    <citation type="submission" date="2012-05" db="EMBL/GenBank/DDBJ databases">
        <authorList>
            <person name="Weinstock G."/>
            <person name="Sodergren E."/>
            <person name="Lobos E.A."/>
            <person name="Fulton L."/>
            <person name="Fulton R."/>
            <person name="Courtney L."/>
            <person name="Fronick C."/>
            <person name="O'Laughlin M."/>
            <person name="Godfrey J."/>
            <person name="Wilson R.M."/>
            <person name="Miner T."/>
            <person name="Farmer C."/>
            <person name="Delehaunty K."/>
            <person name="Cordes M."/>
            <person name="Minx P."/>
            <person name="Tomlinson C."/>
            <person name="Chen J."/>
            <person name="Wollam A."/>
            <person name="Pepin K.H."/>
            <person name="Bhonagiri V."/>
            <person name="Zhang X."/>
            <person name="Suruliraj S."/>
            <person name="Warren W."/>
            <person name="Mitreva M."/>
            <person name="Mardis E.R."/>
            <person name="Wilson R.K."/>
        </authorList>
    </citation>
    <scope>NUCLEOTIDE SEQUENCE [LARGE SCALE GENOMIC DNA]</scope>
    <source>
        <strain evidence="2 3">F0055</strain>
    </source>
</reference>
<feature type="chain" id="PRO_5003954585" description="Clostripain family protein" evidence="1">
    <location>
        <begin position="20"/>
        <end position="395"/>
    </location>
</feature>
<dbReference type="Gene3D" id="3.40.50.11970">
    <property type="match status" value="1"/>
</dbReference>
<comment type="caution">
    <text evidence="2">The sequence shown here is derived from an EMBL/GenBank/DDBJ whole genome shotgun (WGS) entry which is preliminary data.</text>
</comment>
<organism evidence="2 3">
    <name type="scientific">Hoylesella saccharolytica F0055</name>
    <dbReference type="NCBI Taxonomy" id="1127699"/>
    <lineage>
        <taxon>Bacteria</taxon>
        <taxon>Pseudomonadati</taxon>
        <taxon>Bacteroidota</taxon>
        <taxon>Bacteroidia</taxon>
        <taxon>Bacteroidales</taxon>
        <taxon>Prevotellaceae</taxon>
        <taxon>Hoylesella</taxon>
    </lineage>
</organism>
<dbReference type="EMBL" id="AMEP01000055">
    <property type="protein sequence ID" value="EKY02375.1"/>
    <property type="molecule type" value="Genomic_DNA"/>
</dbReference>
<gene>
    <name evidence="2" type="ORF">HMPREF9151_00819</name>
</gene>
<evidence type="ECO:0000313" key="3">
    <source>
        <dbReference type="Proteomes" id="UP000010433"/>
    </source>
</evidence>
<proteinExistence type="predicted"/>
<dbReference type="Proteomes" id="UP000010433">
    <property type="component" value="Unassembled WGS sequence"/>
</dbReference>
<dbReference type="PANTHER" id="PTHR37835:SF1">
    <property type="entry name" value="ALPHA-CLOSTRIPAIN"/>
    <property type="match status" value="1"/>
</dbReference>
<dbReference type="AlphaFoldDB" id="L1NGI2"/>
<dbReference type="Pfam" id="PF03415">
    <property type="entry name" value="Peptidase_C11"/>
    <property type="match status" value="1"/>
</dbReference>